<feature type="signal peptide" evidence="2">
    <location>
        <begin position="1"/>
        <end position="26"/>
    </location>
</feature>
<feature type="chain" id="PRO_5022694502" evidence="2">
    <location>
        <begin position="27"/>
        <end position="240"/>
    </location>
</feature>
<dbReference type="EMBL" id="OOIQ01000012">
    <property type="protein sequence ID" value="SPO47147.1"/>
    <property type="molecule type" value="Genomic_DNA"/>
</dbReference>
<dbReference type="AlphaFoldDB" id="A0A5C3FUF1"/>
<feature type="compositionally biased region" description="Polar residues" evidence="1">
    <location>
        <begin position="58"/>
        <end position="71"/>
    </location>
</feature>
<reference evidence="3" key="1">
    <citation type="submission" date="2018-03" db="EMBL/GenBank/DDBJ databases">
        <authorList>
            <person name="Guldener U."/>
        </authorList>
    </citation>
    <scope>NUCLEOTIDE SEQUENCE [LARGE SCALE GENOMIC DNA]</scope>
    <source>
        <strain evidence="3">ATCC34888</strain>
    </source>
</reference>
<sequence>MHLPEPSSLLGLIVCCLCLLAAVIRASEDPDGVDLSLRLGPRPAAVRYPEGNVFPGPSGSSGQLREASSSGLARMDHDQPGPSTSSRRLMHGSGEASAIGGAGTHMDRWPVESSRQVIQRLEAHENWEAYTRKYLGKPVEPFVHDGRFIPQKAMEFQTRIDLLVNTKRAWVRRYGHLMGDREKVVLRQPFTNWRKMSRSIAVDDSLSFGVASNIGYRAHQDLALLRSKEDILRRAALIAS</sequence>
<evidence type="ECO:0000313" key="3">
    <source>
        <dbReference type="EMBL" id="SPO47147.1"/>
    </source>
</evidence>
<comment type="caution">
    <text evidence="3">The sequence shown here is derived from an EMBL/GenBank/DDBJ whole genome shotgun (WGS) entry which is preliminary data.</text>
</comment>
<evidence type="ECO:0000313" key="4">
    <source>
        <dbReference type="Proteomes" id="UP000325008"/>
    </source>
</evidence>
<evidence type="ECO:0000256" key="1">
    <source>
        <dbReference type="SAM" id="MobiDB-lite"/>
    </source>
</evidence>
<keyword evidence="4" id="KW-1185">Reference proteome</keyword>
<organism evidence="3 4">
    <name type="scientific">Pseudozyma antarctica</name>
    <name type="common">Yeast</name>
    <name type="synonym">Candida antarctica</name>
    <dbReference type="NCBI Taxonomy" id="84753"/>
    <lineage>
        <taxon>Eukaryota</taxon>
        <taxon>Fungi</taxon>
        <taxon>Dikarya</taxon>
        <taxon>Basidiomycota</taxon>
        <taxon>Ustilaginomycotina</taxon>
        <taxon>Ustilaginomycetes</taxon>
        <taxon>Ustilaginales</taxon>
        <taxon>Ustilaginaceae</taxon>
        <taxon>Moesziomyces</taxon>
    </lineage>
</organism>
<keyword evidence="2" id="KW-0732">Signal</keyword>
<gene>
    <name evidence="3" type="ORF">PSANT_04834</name>
</gene>
<dbReference type="Proteomes" id="UP000325008">
    <property type="component" value="Unassembled WGS sequence"/>
</dbReference>
<protein>
    <submittedName>
        <fullName evidence="3">Uncharacterized protein</fullName>
    </submittedName>
</protein>
<evidence type="ECO:0000256" key="2">
    <source>
        <dbReference type="SAM" id="SignalP"/>
    </source>
</evidence>
<proteinExistence type="predicted"/>
<feature type="region of interest" description="Disordered" evidence="1">
    <location>
        <begin position="46"/>
        <end position="105"/>
    </location>
</feature>
<name>A0A5C3FUF1_PSEA2</name>
<dbReference type="OrthoDB" id="10367217at2759"/>
<accession>A0A5C3FUF1</accession>